<dbReference type="AlphaFoldDB" id="A0AAI9TL58"/>
<organism evidence="1 2">
    <name type="scientific">Penicillium thymicola</name>
    <dbReference type="NCBI Taxonomy" id="293382"/>
    <lineage>
        <taxon>Eukaryota</taxon>
        <taxon>Fungi</taxon>
        <taxon>Dikarya</taxon>
        <taxon>Ascomycota</taxon>
        <taxon>Pezizomycotina</taxon>
        <taxon>Eurotiomycetes</taxon>
        <taxon>Eurotiomycetidae</taxon>
        <taxon>Eurotiales</taxon>
        <taxon>Aspergillaceae</taxon>
        <taxon>Penicillium</taxon>
    </lineage>
</organism>
<dbReference type="EMBL" id="LACB01000093">
    <property type="protein sequence ID" value="KAJ9489143.1"/>
    <property type="molecule type" value="Genomic_DNA"/>
</dbReference>
<evidence type="ECO:0000313" key="2">
    <source>
        <dbReference type="Proteomes" id="UP001227192"/>
    </source>
</evidence>
<name>A0AAI9TL58_PENTH</name>
<evidence type="ECO:0000313" key="1">
    <source>
        <dbReference type="EMBL" id="KAJ9489143.1"/>
    </source>
</evidence>
<dbReference type="Proteomes" id="UP001227192">
    <property type="component" value="Unassembled WGS sequence"/>
</dbReference>
<sequence length="76" mass="8161">MTPGCHNRHLAEIARGWMGSIGHYVALKDRISGEPCAVTADATNPPTSNLRQMAIVAAWVSPEDIAVRPYLGSTTE</sequence>
<gene>
    <name evidence="1" type="ORF">VN97_g4153</name>
</gene>
<proteinExistence type="predicted"/>
<comment type="caution">
    <text evidence="1">The sequence shown here is derived from an EMBL/GenBank/DDBJ whole genome shotgun (WGS) entry which is preliminary data.</text>
</comment>
<accession>A0AAI9TL58</accession>
<keyword evidence="2" id="KW-1185">Reference proteome</keyword>
<reference evidence="1" key="1">
    <citation type="submission" date="2015-06" db="EMBL/GenBank/DDBJ databases">
        <authorList>
            <person name="Nguyen H."/>
        </authorList>
    </citation>
    <scope>NUCLEOTIDE SEQUENCE</scope>
    <source>
        <strain evidence="1">DAOM 180753</strain>
    </source>
</reference>
<protein>
    <submittedName>
        <fullName evidence="1">Uncharacterized protein</fullName>
    </submittedName>
</protein>
<reference evidence="1" key="2">
    <citation type="journal article" date="2016" name="Fungal Biol.">
        <title>Ochratoxin A production by Penicillium thymicola.</title>
        <authorList>
            <person name="Nguyen H.D.T."/>
            <person name="McMullin D.R."/>
            <person name="Ponomareva E."/>
            <person name="Riley R."/>
            <person name="Pomraning K.R."/>
            <person name="Baker S.E."/>
            <person name="Seifert K.A."/>
        </authorList>
    </citation>
    <scope>NUCLEOTIDE SEQUENCE</scope>
    <source>
        <strain evidence="1">DAOM 180753</strain>
    </source>
</reference>